<proteinExistence type="predicted"/>
<reference evidence="2" key="1">
    <citation type="submission" date="2015-09" db="EMBL/GenBank/DDBJ databases">
        <title>Draft Genome Sequences of Two Novel Amoeba-resistant Intranuclear Bacteria, Candidatus Berkiella cookevillensis and Candidatus Berkiella aquae.</title>
        <authorList>
            <person name="Mehari Y.T."/>
            <person name="Arivett B.A."/>
            <person name="Farone A.L."/>
            <person name="Gunderson J.H."/>
            <person name="Farone M.B."/>
        </authorList>
    </citation>
    <scope>NUCLEOTIDE SEQUENCE [LARGE SCALE GENOMIC DNA]</scope>
    <source>
        <strain evidence="2">CC99</strain>
    </source>
</reference>
<accession>A0A0Q9YU14</accession>
<evidence type="ECO:0000256" key="1">
    <source>
        <dbReference type="SAM" id="SignalP"/>
    </source>
</evidence>
<dbReference type="AlphaFoldDB" id="A0A0Q9YU14"/>
<evidence type="ECO:0000313" key="3">
    <source>
        <dbReference type="EMBL" id="MCS5708325.1"/>
    </source>
</evidence>
<keyword evidence="1" id="KW-0732">Signal</keyword>
<feature type="signal peptide" evidence="1">
    <location>
        <begin position="1"/>
        <end position="23"/>
    </location>
</feature>
<reference evidence="3" key="3">
    <citation type="submission" date="2021-06" db="EMBL/GenBank/DDBJ databases">
        <title>Genomic Description and Analysis of Intracellular Bacteria, Candidatus Berkiella cookevillensis and Candidatus Berkiella aquae.</title>
        <authorList>
            <person name="Kidane D.T."/>
            <person name="Mehari Y.T."/>
            <person name="Rice F.C."/>
            <person name="Arivett B.A."/>
            <person name="Farone A.L."/>
            <person name="Berk S.G."/>
            <person name="Farone M.B."/>
        </authorList>
    </citation>
    <scope>NUCLEOTIDE SEQUENCE</scope>
    <source>
        <strain evidence="3">CC99</strain>
    </source>
</reference>
<dbReference type="Pfam" id="PF16932">
    <property type="entry name" value="T4SS_TraI"/>
    <property type="match status" value="1"/>
</dbReference>
<dbReference type="OrthoDB" id="7992122at2"/>
<evidence type="ECO:0000313" key="2">
    <source>
        <dbReference type="EMBL" id="KRG20097.1"/>
    </source>
</evidence>
<feature type="chain" id="PRO_5043129812" evidence="1">
    <location>
        <begin position="24"/>
        <end position="275"/>
    </location>
</feature>
<name>A0A0Q9YU14_9GAMM</name>
<evidence type="ECO:0000313" key="4">
    <source>
        <dbReference type="Proteomes" id="UP000051494"/>
    </source>
</evidence>
<sequence length="275" mass="31506">MRRMKPKKCLIYLILGCIGYSFMYGCTAPSPSASGMKEYQSASSIDQSTFSITGIRHQSLRDAAMSVGARGGLAWRAQQINQIITRYDHTLDRVFNFHALVLEQNILPPVLIEGRYTYEQSSPEIIRLADRSFSIVHQAKFVSMPPTWRDYLFLKFVKPEMPDPSMMPRNDIERKVWDKYVQEGWQAGINQADSIFSENLGRLKRDYQGMVRYRSLLAQNMVSPPYVAEVNLGITGNDGEMSVNDRIYKITALPAFRYESKGEEWETQSSPVYIN</sequence>
<gene>
    <name evidence="2" type="ORF">CC99x_00318</name>
    <name evidence="3" type="ORF">CC99x_005340</name>
</gene>
<dbReference type="InterPro" id="IPR031618">
    <property type="entry name" value="T4SS_TraI"/>
</dbReference>
<dbReference type="RefSeq" id="WP_057622949.1">
    <property type="nucleotide sequence ID" value="NZ_LKHV02000001.1"/>
</dbReference>
<comment type="caution">
    <text evidence="2">The sequence shown here is derived from an EMBL/GenBank/DDBJ whole genome shotgun (WGS) entry which is preliminary data.</text>
</comment>
<dbReference type="STRING" id="437022.CC99x_00318"/>
<dbReference type="Proteomes" id="UP000051494">
    <property type="component" value="Unassembled WGS sequence"/>
</dbReference>
<dbReference type="EMBL" id="LKHV02000001">
    <property type="protein sequence ID" value="MCS5708325.1"/>
    <property type="molecule type" value="Genomic_DNA"/>
</dbReference>
<reference evidence="3" key="2">
    <citation type="journal article" date="2016" name="Genome Announc.">
        <title>Draft Genome Sequences of Two Novel Amoeba-Resistant Intranuclear Bacteria, 'Candidatus Berkiella cookevillensis' and 'Candidatus Berkiella aquae'.</title>
        <authorList>
            <person name="Mehari Y.T."/>
            <person name="Arivett B.A."/>
            <person name="Farone A.L."/>
            <person name="Gunderson J.H."/>
            <person name="Farone M.B."/>
        </authorList>
    </citation>
    <scope>NUCLEOTIDE SEQUENCE</scope>
    <source>
        <strain evidence="3">CC99</strain>
    </source>
</reference>
<dbReference type="EMBL" id="LKHV01000001">
    <property type="protein sequence ID" value="KRG20097.1"/>
    <property type="molecule type" value="Genomic_DNA"/>
</dbReference>
<protein>
    <submittedName>
        <fullName evidence="3">Type IV secretion system DotC family protein</fullName>
    </submittedName>
</protein>
<organism evidence="2">
    <name type="scientific">Candidatus Berkiella cookevillensis</name>
    <dbReference type="NCBI Taxonomy" id="437022"/>
    <lineage>
        <taxon>Bacteria</taxon>
        <taxon>Pseudomonadati</taxon>
        <taxon>Pseudomonadota</taxon>
        <taxon>Gammaproteobacteria</taxon>
        <taxon>Candidatus Berkiellales</taxon>
        <taxon>Candidatus Berkiellaceae</taxon>
        <taxon>Candidatus Berkiella</taxon>
    </lineage>
</organism>
<keyword evidence="4" id="KW-1185">Reference proteome</keyword>
<dbReference type="PROSITE" id="PS51257">
    <property type="entry name" value="PROKAR_LIPOPROTEIN"/>
    <property type="match status" value="1"/>
</dbReference>